<accession>A0A6J5IMC8</accession>
<proteinExistence type="predicted"/>
<dbReference type="EMBL" id="CABWIL020000002">
    <property type="protein sequence ID" value="CAB3960777.1"/>
    <property type="molecule type" value="Genomic_DNA"/>
</dbReference>
<dbReference type="Proteomes" id="UP000494301">
    <property type="component" value="Unassembled WGS sequence"/>
</dbReference>
<gene>
    <name evidence="1" type="ORF">BLA3211_00515</name>
</gene>
<evidence type="ECO:0000313" key="1">
    <source>
        <dbReference type="EMBL" id="CAB3960777.1"/>
    </source>
</evidence>
<organism evidence="1 2">
    <name type="scientific">Burkholderia aenigmatica</name>
    <dbReference type="NCBI Taxonomy" id="2015348"/>
    <lineage>
        <taxon>Bacteria</taxon>
        <taxon>Pseudomonadati</taxon>
        <taxon>Pseudomonadota</taxon>
        <taxon>Betaproteobacteria</taxon>
        <taxon>Burkholderiales</taxon>
        <taxon>Burkholderiaceae</taxon>
        <taxon>Burkholderia</taxon>
        <taxon>Burkholderia cepacia complex</taxon>
    </lineage>
</organism>
<sequence>MVRGARRGPLSGAALSVANFRLSAIAGYRTAHAGDVCLLPPQLVRKEIH</sequence>
<dbReference type="AlphaFoldDB" id="A0A6J5IMC8"/>
<evidence type="ECO:0000313" key="2">
    <source>
        <dbReference type="Proteomes" id="UP000494301"/>
    </source>
</evidence>
<reference evidence="1 2" key="1">
    <citation type="submission" date="2020-04" db="EMBL/GenBank/DDBJ databases">
        <authorList>
            <person name="Depoorter E."/>
        </authorList>
    </citation>
    <scope>NUCLEOTIDE SEQUENCE [LARGE SCALE GENOMIC DNA]</scope>
    <source>
        <strain evidence="1 2">BCC0217</strain>
    </source>
</reference>
<name>A0A6J5IMC8_9BURK</name>
<protein>
    <submittedName>
        <fullName evidence="1">Uncharacterized protein</fullName>
    </submittedName>
</protein>